<evidence type="ECO:0000256" key="6">
    <source>
        <dbReference type="ARBA" id="ARBA00022777"/>
    </source>
</evidence>
<evidence type="ECO:0000256" key="5">
    <source>
        <dbReference type="ARBA" id="ARBA00022741"/>
    </source>
</evidence>
<evidence type="ECO:0000256" key="7">
    <source>
        <dbReference type="ARBA" id="ARBA00022840"/>
    </source>
</evidence>
<dbReference type="EC" id="2.7.13.3" evidence="2"/>
<keyword evidence="4" id="KW-0808">Transferase</keyword>
<evidence type="ECO:0000256" key="2">
    <source>
        <dbReference type="ARBA" id="ARBA00012438"/>
    </source>
</evidence>
<dbReference type="SMART" id="SM00388">
    <property type="entry name" value="HisKA"/>
    <property type="match status" value="1"/>
</dbReference>
<keyword evidence="9" id="KW-0812">Transmembrane</keyword>
<evidence type="ECO:0000256" key="9">
    <source>
        <dbReference type="SAM" id="Phobius"/>
    </source>
</evidence>
<dbReference type="InterPro" id="IPR050351">
    <property type="entry name" value="BphY/WalK/GraS-like"/>
</dbReference>
<dbReference type="SUPFAM" id="SSF47384">
    <property type="entry name" value="Homodimeric domain of signal transducing histidine kinase"/>
    <property type="match status" value="1"/>
</dbReference>
<keyword evidence="9" id="KW-0472">Membrane</keyword>
<feature type="transmembrane region" description="Helical" evidence="9">
    <location>
        <begin position="155"/>
        <end position="178"/>
    </location>
</feature>
<keyword evidence="5" id="KW-0547">Nucleotide-binding</keyword>
<dbReference type="PANTHER" id="PTHR42878">
    <property type="entry name" value="TWO-COMPONENT HISTIDINE KINASE"/>
    <property type="match status" value="1"/>
</dbReference>
<dbReference type="InterPro" id="IPR003594">
    <property type="entry name" value="HATPase_dom"/>
</dbReference>
<keyword evidence="6 11" id="KW-0418">Kinase</keyword>
<proteinExistence type="predicted"/>
<protein>
    <recommendedName>
        <fullName evidence="2">histidine kinase</fullName>
        <ecNumber evidence="2">2.7.13.3</ecNumber>
    </recommendedName>
</protein>
<dbReference type="InterPro" id="IPR005467">
    <property type="entry name" value="His_kinase_dom"/>
</dbReference>
<comment type="catalytic activity">
    <reaction evidence="1">
        <text>ATP + protein L-histidine = ADP + protein N-phospho-L-histidine.</text>
        <dbReference type="EC" id="2.7.13.3"/>
    </reaction>
</comment>
<evidence type="ECO:0000313" key="11">
    <source>
        <dbReference type="EMBL" id="SFV71249.1"/>
    </source>
</evidence>
<name>A0A1W1CZP1_9ZZZZ</name>
<keyword evidence="7" id="KW-0067">ATP-binding</keyword>
<dbReference type="InterPro" id="IPR003661">
    <property type="entry name" value="HisK_dim/P_dom"/>
</dbReference>
<dbReference type="AlphaFoldDB" id="A0A1W1CZP1"/>
<dbReference type="GO" id="GO:0000155">
    <property type="term" value="F:phosphorelay sensor kinase activity"/>
    <property type="evidence" value="ECO:0007669"/>
    <property type="project" value="InterPro"/>
</dbReference>
<dbReference type="Gene3D" id="3.30.565.10">
    <property type="entry name" value="Histidine kinase-like ATPase, C-terminal domain"/>
    <property type="match status" value="1"/>
</dbReference>
<dbReference type="PANTHER" id="PTHR42878:SF7">
    <property type="entry name" value="SENSOR HISTIDINE KINASE GLRK"/>
    <property type="match status" value="1"/>
</dbReference>
<dbReference type="CDD" id="cd00075">
    <property type="entry name" value="HATPase"/>
    <property type="match status" value="1"/>
</dbReference>
<evidence type="ECO:0000256" key="1">
    <source>
        <dbReference type="ARBA" id="ARBA00000085"/>
    </source>
</evidence>
<dbReference type="Pfam" id="PF00512">
    <property type="entry name" value="HisKA"/>
    <property type="match status" value="1"/>
</dbReference>
<dbReference type="CDD" id="cd00082">
    <property type="entry name" value="HisKA"/>
    <property type="match status" value="1"/>
</dbReference>
<feature type="domain" description="Histidine kinase" evidence="10">
    <location>
        <begin position="256"/>
        <end position="462"/>
    </location>
</feature>
<dbReference type="SMART" id="SM00387">
    <property type="entry name" value="HATPase_c"/>
    <property type="match status" value="1"/>
</dbReference>
<dbReference type="Gene3D" id="1.10.287.130">
    <property type="match status" value="1"/>
</dbReference>
<dbReference type="InterPro" id="IPR004358">
    <property type="entry name" value="Sig_transdc_His_kin-like_C"/>
</dbReference>
<gene>
    <name evidence="11" type="ORF">MNB_SV-13-478</name>
</gene>
<dbReference type="PRINTS" id="PR00344">
    <property type="entry name" value="BCTRLSENSOR"/>
</dbReference>
<accession>A0A1W1CZP1</accession>
<dbReference type="PROSITE" id="PS50109">
    <property type="entry name" value="HIS_KIN"/>
    <property type="match status" value="1"/>
</dbReference>
<dbReference type="GO" id="GO:0005524">
    <property type="term" value="F:ATP binding"/>
    <property type="evidence" value="ECO:0007669"/>
    <property type="project" value="UniProtKB-KW"/>
</dbReference>
<dbReference type="EMBL" id="FPHM01000218">
    <property type="protein sequence ID" value="SFV71249.1"/>
    <property type="molecule type" value="Genomic_DNA"/>
</dbReference>
<evidence type="ECO:0000256" key="8">
    <source>
        <dbReference type="ARBA" id="ARBA00023012"/>
    </source>
</evidence>
<feature type="transmembrane region" description="Helical" evidence="9">
    <location>
        <begin position="12"/>
        <end position="31"/>
    </location>
</feature>
<reference evidence="11" key="1">
    <citation type="submission" date="2016-10" db="EMBL/GenBank/DDBJ databases">
        <authorList>
            <person name="de Groot N.N."/>
        </authorList>
    </citation>
    <scope>NUCLEOTIDE SEQUENCE</scope>
</reference>
<keyword evidence="3" id="KW-0597">Phosphoprotein</keyword>
<evidence type="ECO:0000259" key="10">
    <source>
        <dbReference type="PROSITE" id="PS50109"/>
    </source>
</evidence>
<keyword evidence="8" id="KW-0902">Two-component regulatory system</keyword>
<dbReference type="GO" id="GO:0000156">
    <property type="term" value="F:phosphorelay response regulator activity"/>
    <property type="evidence" value="ECO:0007669"/>
    <property type="project" value="TreeGrafter"/>
</dbReference>
<sequence>MLKLHDIFFRKFLVLFVSIFLTLGIIFYFWIRDICIDETRRDLVHNIDILSLQIQKLEEIDNLTKMVKNKIGLRVTIIANNGKVLGESDQIFETMDNHLNRAEVRIAKTEAYGSIIRYSHTLEKELLYVAKKYFINQEPYYIRMARDVEIVNQRFFYLALKIALLFLFFMALAFHIALKISKEVQDETKGILAFLKQLSKENKAMKIESFYSQEFNNITKLLTFISKQLSKKNLKKSKYTAKLKLSNRQKDDIISAISHEFKNPIAVISGYTQTLREEKALSPQMKKKFLAKIASNTDKLTDMIDRLRLSIKLEEGKQALLFSPCKLHTLSQEIIEDLMATYKNRSIEIQAEDITLNVDSTILAIAISNLIENALKYSEDKILVKIDTKGLSVIDKGIGLHAEEINKITDKFYRVSSNSWNNSLGLGLSLVKNILSIHDFSLEITSTENEGSEFKIIYGVKTTP</sequence>
<dbReference type="SUPFAM" id="SSF55874">
    <property type="entry name" value="ATPase domain of HSP90 chaperone/DNA topoisomerase II/histidine kinase"/>
    <property type="match status" value="1"/>
</dbReference>
<organism evidence="11">
    <name type="scientific">hydrothermal vent metagenome</name>
    <dbReference type="NCBI Taxonomy" id="652676"/>
    <lineage>
        <taxon>unclassified sequences</taxon>
        <taxon>metagenomes</taxon>
        <taxon>ecological metagenomes</taxon>
    </lineage>
</organism>
<evidence type="ECO:0000256" key="3">
    <source>
        <dbReference type="ARBA" id="ARBA00022553"/>
    </source>
</evidence>
<dbReference type="InterPro" id="IPR036890">
    <property type="entry name" value="HATPase_C_sf"/>
</dbReference>
<dbReference type="InterPro" id="IPR036097">
    <property type="entry name" value="HisK_dim/P_sf"/>
</dbReference>
<keyword evidence="9" id="KW-1133">Transmembrane helix</keyword>
<dbReference type="GO" id="GO:0007234">
    <property type="term" value="P:osmosensory signaling via phosphorelay pathway"/>
    <property type="evidence" value="ECO:0007669"/>
    <property type="project" value="TreeGrafter"/>
</dbReference>
<dbReference type="Pfam" id="PF02518">
    <property type="entry name" value="HATPase_c"/>
    <property type="match status" value="1"/>
</dbReference>
<evidence type="ECO:0000256" key="4">
    <source>
        <dbReference type="ARBA" id="ARBA00022679"/>
    </source>
</evidence>
<dbReference type="GO" id="GO:0030295">
    <property type="term" value="F:protein kinase activator activity"/>
    <property type="evidence" value="ECO:0007669"/>
    <property type="project" value="TreeGrafter"/>
</dbReference>